<keyword evidence="1" id="KW-0732">Signal</keyword>
<dbReference type="AlphaFoldDB" id="A0AAN6PQL7"/>
<gene>
    <name evidence="2" type="ORF">N658DRAFT_501900</name>
</gene>
<evidence type="ECO:0000313" key="2">
    <source>
        <dbReference type="EMBL" id="KAK4096174.1"/>
    </source>
</evidence>
<protein>
    <submittedName>
        <fullName evidence="2">Uncharacterized protein</fullName>
    </submittedName>
</protein>
<keyword evidence="3" id="KW-1185">Reference proteome</keyword>
<accession>A0AAN6PQL7</accession>
<comment type="caution">
    <text evidence="2">The sequence shown here is derived from an EMBL/GenBank/DDBJ whole genome shotgun (WGS) entry which is preliminary data.</text>
</comment>
<reference evidence="2" key="2">
    <citation type="submission" date="2023-05" db="EMBL/GenBank/DDBJ databases">
        <authorList>
            <consortium name="Lawrence Berkeley National Laboratory"/>
            <person name="Steindorff A."/>
            <person name="Hensen N."/>
            <person name="Bonometti L."/>
            <person name="Westerberg I."/>
            <person name="Brannstrom I.O."/>
            <person name="Guillou S."/>
            <person name="Cros-Aarteil S."/>
            <person name="Calhoun S."/>
            <person name="Haridas S."/>
            <person name="Kuo A."/>
            <person name="Mondo S."/>
            <person name="Pangilinan J."/>
            <person name="Riley R."/>
            <person name="Labutti K."/>
            <person name="Andreopoulos B."/>
            <person name="Lipzen A."/>
            <person name="Chen C."/>
            <person name="Yanf M."/>
            <person name="Daum C."/>
            <person name="Ng V."/>
            <person name="Clum A."/>
            <person name="Ohm R."/>
            <person name="Martin F."/>
            <person name="Silar P."/>
            <person name="Natvig D."/>
            <person name="Lalanne C."/>
            <person name="Gautier V."/>
            <person name="Ament-Velasquez S.L."/>
            <person name="Kruys A."/>
            <person name="Hutchinson M.I."/>
            <person name="Powell A.J."/>
            <person name="Barry K."/>
            <person name="Miller A.N."/>
            <person name="Grigoriev I.V."/>
            <person name="Debuchy R."/>
            <person name="Gladieux P."/>
            <person name="Thoren M.H."/>
            <person name="Johannesson H."/>
        </authorList>
    </citation>
    <scope>NUCLEOTIDE SEQUENCE</scope>
    <source>
        <strain evidence="2">CBS 757.83</strain>
    </source>
</reference>
<feature type="chain" id="PRO_5042942492" evidence="1">
    <location>
        <begin position="19"/>
        <end position="108"/>
    </location>
</feature>
<dbReference type="EMBL" id="MU863733">
    <property type="protein sequence ID" value="KAK4096174.1"/>
    <property type="molecule type" value="Genomic_DNA"/>
</dbReference>
<reference evidence="2" key="1">
    <citation type="journal article" date="2023" name="Mol. Phylogenet. Evol.">
        <title>Genome-scale phylogeny and comparative genomics of the fungal order Sordariales.</title>
        <authorList>
            <person name="Hensen N."/>
            <person name="Bonometti L."/>
            <person name="Westerberg I."/>
            <person name="Brannstrom I.O."/>
            <person name="Guillou S."/>
            <person name="Cros-Aarteil S."/>
            <person name="Calhoun S."/>
            <person name="Haridas S."/>
            <person name="Kuo A."/>
            <person name="Mondo S."/>
            <person name="Pangilinan J."/>
            <person name="Riley R."/>
            <person name="LaButti K."/>
            <person name="Andreopoulos B."/>
            <person name="Lipzen A."/>
            <person name="Chen C."/>
            <person name="Yan M."/>
            <person name="Daum C."/>
            <person name="Ng V."/>
            <person name="Clum A."/>
            <person name="Steindorff A."/>
            <person name="Ohm R.A."/>
            <person name="Martin F."/>
            <person name="Silar P."/>
            <person name="Natvig D.O."/>
            <person name="Lalanne C."/>
            <person name="Gautier V."/>
            <person name="Ament-Velasquez S.L."/>
            <person name="Kruys A."/>
            <person name="Hutchinson M.I."/>
            <person name="Powell A.J."/>
            <person name="Barry K."/>
            <person name="Miller A.N."/>
            <person name="Grigoriev I.V."/>
            <person name="Debuchy R."/>
            <person name="Gladieux P."/>
            <person name="Hiltunen Thoren M."/>
            <person name="Johannesson H."/>
        </authorList>
    </citation>
    <scope>NUCLEOTIDE SEQUENCE</scope>
    <source>
        <strain evidence="2">CBS 757.83</strain>
    </source>
</reference>
<dbReference type="Proteomes" id="UP001305647">
    <property type="component" value="Unassembled WGS sequence"/>
</dbReference>
<name>A0AAN6PQL7_9PEZI</name>
<sequence>MRGARSLALLSLAGLGLAKPVPQSILDPLSRLLVDADPDVDTPIGDGLVPVERGVLDGAAENHAGFVSEMVDDIPYLSENGKAFRSPIRHTEPSVRYYLGVSTADNGD</sequence>
<evidence type="ECO:0000313" key="3">
    <source>
        <dbReference type="Proteomes" id="UP001305647"/>
    </source>
</evidence>
<proteinExistence type="predicted"/>
<evidence type="ECO:0000256" key="1">
    <source>
        <dbReference type="SAM" id="SignalP"/>
    </source>
</evidence>
<feature type="signal peptide" evidence="1">
    <location>
        <begin position="1"/>
        <end position="18"/>
    </location>
</feature>
<organism evidence="2 3">
    <name type="scientific">Parathielavia hyrcaniae</name>
    <dbReference type="NCBI Taxonomy" id="113614"/>
    <lineage>
        <taxon>Eukaryota</taxon>
        <taxon>Fungi</taxon>
        <taxon>Dikarya</taxon>
        <taxon>Ascomycota</taxon>
        <taxon>Pezizomycotina</taxon>
        <taxon>Sordariomycetes</taxon>
        <taxon>Sordariomycetidae</taxon>
        <taxon>Sordariales</taxon>
        <taxon>Chaetomiaceae</taxon>
        <taxon>Parathielavia</taxon>
    </lineage>
</organism>